<feature type="region of interest" description="Disordered" evidence="3">
    <location>
        <begin position="1"/>
        <end position="30"/>
    </location>
</feature>
<evidence type="ECO:0000256" key="2">
    <source>
        <dbReference type="ARBA" id="ARBA00022786"/>
    </source>
</evidence>
<dbReference type="Pfam" id="PF00179">
    <property type="entry name" value="UQ_con"/>
    <property type="match status" value="1"/>
</dbReference>
<sequence length="386" mass="42681">MEPENDHPVAASCSTTLTPHKATTSDVNGAEEQYEMQNGGVDYKNKGKAIQLDSQSDDEQLDGPASDSHDAMNNDESFPGLLDLEEDDDDDYCDHYAYEIEDEHADEYVSEYQALFDAKEKEIPAGVEVAMDWLPNSEATKPSGSSKTSRDEHWIKPEATSSSSSSSKKATLGIQIDLSSFALPYNPKGFEPNSCNAVPHYSGLGLKYSPMHLGLPQTQGTVMGEASVPAPASASASSALSLQMKKKYPGGFSTARTLPLVEEVISAPVTSRVKRNVEDYLGKYLFFKKFDIVEDLVDHHYANKGTSSKQHSKEWAKRIQEEWKILENDLPEMIFVRGYESRMDLLRAVIVGADGTPYHDGLFFFDIFFPDAYPSVPPCVSIVFLM</sequence>
<dbReference type="Proteomes" id="UP001642260">
    <property type="component" value="Unassembled WGS sequence"/>
</dbReference>
<accession>A0ABC8IRQ0</accession>
<keyword evidence="1" id="KW-0808">Transferase</keyword>
<dbReference type="GO" id="GO:0016740">
    <property type="term" value="F:transferase activity"/>
    <property type="evidence" value="ECO:0007669"/>
    <property type="project" value="UniProtKB-KW"/>
</dbReference>
<dbReference type="AlphaFoldDB" id="A0ABC8IRQ0"/>
<dbReference type="PROSITE" id="PS50127">
    <property type="entry name" value="UBC_2"/>
    <property type="match status" value="1"/>
</dbReference>
<gene>
    <name evidence="5" type="ORF">ERUC_LOCUS1678</name>
</gene>
<dbReference type="EMBL" id="CAKOAT010048488">
    <property type="protein sequence ID" value="CAH8293841.1"/>
    <property type="molecule type" value="Genomic_DNA"/>
</dbReference>
<name>A0ABC8IRQ0_ERUVS</name>
<feature type="domain" description="UBC core" evidence="4">
    <location>
        <begin position="314"/>
        <end position="386"/>
    </location>
</feature>
<evidence type="ECO:0000256" key="1">
    <source>
        <dbReference type="ARBA" id="ARBA00022679"/>
    </source>
</evidence>
<evidence type="ECO:0000313" key="5">
    <source>
        <dbReference type="EMBL" id="CAH8293841.1"/>
    </source>
</evidence>
<protein>
    <recommendedName>
        <fullName evidence="4">UBC core domain-containing protein</fullName>
    </recommendedName>
</protein>
<organism evidence="5 6">
    <name type="scientific">Eruca vesicaria subsp. sativa</name>
    <name type="common">Garden rocket</name>
    <name type="synonym">Eruca sativa</name>
    <dbReference type="NCBI Taxonomy" id="29727"/>
    <lineage>
        <taxon>Eukaryota</taxon>
        <taxon>Viridiplantae</taxon>
        <taxon>Streptophyta</taxon>
        <taxon>Embryophyta</taxon>
        <taxon>Tracheophyta</taxon>
        <taxon>Spermatophyta</taxon>
        <taxon>Magnoliopsida</taxon>
        <taxon>eudicotyledons</taxon>
        <taxon>Gunneridae</taxon>
        <taxon>Pentapetalae</taxon>
        <taxon>rosids</taxon>
        <taxon>malvids</taxon>
        <taxon>Brassicales</taxon>
        <taxon>Brassicaceae</taxon>
        <taxon>Brassiceae</taxon>
        <taxon>Eruca</taxon>
    </lineage>
</organism>
<dbReference type="PANTHER" id="PTHR46116">
    <property type="entry name" value="(E3-INDEPENDENT) E2 UBIQUITIN-CONJUGATING ENZYME"/>
    <property type="match status" value="1"/>
</dbReference>
<keyword evidence="2" id="KW-0833">Ubl conjugation pathway</keyword>
<evidence type="ECO:0000256" key="3">
    <source>
        <dbReference type="SAM" id="MobiDB-lite"/>
    </source>
</evidence>
<feature type="compositionally biased region" description="Polar residues" evidence="3">
    <location>
        <begin position="137"/>
        <end position="147"/>
    </location>
</feature>
<dbReference type="Gene3D" id="3.10.110.10">
    <property type="entry name" value="Ubiquitin Conjugating Enzyme"/>
    <property type="match status" value="1"/>
</dbReference>
<feature type="region of interest" description="Disordered" evidence="3">
    <location>
        <begin position="134"/>
        <end position="168"/>
    </location>
</feature>
<evidence type="ECO:0000313" key="6">
    <source>
        <dbReference type="Proteomes" id="UP001642260"/>
    </source>
</evidence>
<proteinExistence type="predicted"/>
<comment type="caution">
    <text evidence="5">The sequence shown here is derived from an EMBL/GenBank/DDBJ whole genome shotgun (WGS) entry which is preliminary data.</text>
</comment>
<dbReference type="InterPro" id="IPR016135">
    <property type="entry name" value="UBQ-conjugating_enzyme/RWD"/>
</dbReference>
<reference evidence="5 6" key="1">
    <citation type="submission" date="2022-03" db="EMBL/GenBank/DDBJ databases">
        <authorList>
            <person name="Macdonald S."/>
            <person name="Ahmed S."/>
            <person name="Newling K."/>
        </authorList>
    </citation>
    <scope>NUCLEOTIDE SEQUENCE [LARGE SCALE GENOMIC DNA]</scope>
</reference>
<evidence type="ECO:0000259" key="4">
    <source>
        <dbReference type="PROSITE" id="PS50127"/>
    </source>
</evidence>
<feature type="compositionally biased region" description="Polar residues" evidence="3">
    <location>
        <begin position="12"/>
        <end position="27"/>
    </location>
</feature>
<keyword evidence="6" id="KW-1185">Reference proteome</keyword>
<dbReference type="SUPFAM" id="SSF54495">
    <property type="entry name" value="UBC-like"/>
    <property type="match status" value="1"/>
</dbReference>
<dbReference type="PANTHER" id="PTHR46116:SF41">
    <property type="entry name" value="UBIQUITIN-CONJUGATING ENZYME E2 25-RELATED"/>
    <property type="match status" value="1"/>
</dbReference>
<dbReference type="InterPro" id="IPR000608">
    <property type="entry name" value="UBC"/>
</dbReference>
<feature type="region of interest" description="Disordered" evidence="3">
    <location>
        <begin position="53"/>
        <end position="89"/>
    </location>
</feature>